<protein>
    <submittedName>
        <fullName evidence="2">NAD-dependent dehydratase</fullName>
    </submittedName>
</protein>
<dbReference type="EMBL" id="LPWF01000030">
    <property type="protein sequence ID" value="ODR96131.1"/>
    <property type="molecule type" value="Genomic_DNA"/>
</dbReference>
<comment type="caution">
    <text evidence="2">The sequence shown here is derived from an EMBL/GenBank/DDBJ whole genome shotgun (WGS) entry which is preliminary data.</text>
</comment>
<dbReference type="Gene3D" id="3.40.50.720">
    <property type="entry name" value="NAD(P)-binding Rossmann-like Domain"/>
    <property type="match status" value="1"/>
</dbReference>
<dbReference type="Proteomes" id="UP000094472">
    <property type="component" value="Unassembled WGS sequence"/>
</dbReference>
<dbReference type="AlphaFoldDB" id="A0A1E3VS75"/>
<accession>A0A1E3VS75</accession>
<keyword evidence="3" id="KW-1185">Reference proteome</keyword>
<evidence type="ECO:0000313" key="3">
    <source>
        <dbReference type="Proteomes" id="UP000094472"/>
    </source>
</evidence>
<dbReference type="RefSeq" id="WP_069442436.1">
    <property type="nucleotide sequence ID" value="NZ_LPWF01000030.1"/>
</dbReference>
<dbReference type="PANTHER" id="PTHR43245:SF58">
    <property type="entry name" value="BLL5923 PROTEIN"/>
    <property type="match status" value="1"/>
</dbReference>
<dbReference type="SUPFAM" id="SSF51735">
    <property type="entry name" value="NAD(P)-binding Rossmann-fold domains"/>
    <property type="match status" value="1"/>
</dbReference>
<organism evidence="2 3">
    <name type="scientific">Methyloceanibacter superfactus</name>
    <dbReference type="NCBI Taxonomy" id="1774969"/>
    <lineage>
        <taxon>Bacteria</taxon>
        <taxon>Pseudomonadati</taxon>
        <taxon>Pseudomonadota</taxon>
        <taxon>Alphaproteobacteria</taxon>
        <taxon>Hyphomicrobiales</taxon>
        <taxon>Hyphomicrobiaceae</taxon>
        <taxon>Methyloceanibacter</taxon>
    </lineage>
</organism>
<sequence>MTGATEKTPDRKPLVALTGATGFIGQHLLKALSERGYRLRVLLRRPTILPQGCASVLIGDLSQPYNMSEALADVDAVIHTAGTAGSMSGLPEDDYRLLNAEATVAFAKAAERARVKRFIFLSSIRAQAGPTAEGVLTEEREPHPTDAYGRSKLEAEKGLAETGLDWAALRLALVYGPGAQGNIARLLKLARSPYPLPLAGLRARHSLLALDNLAEAVDRILAAPAPLRRPFIVADPEPLTIGEIVAALRHGLGRRAGLFYVPRAMLKAALRAGGHGGNLEPLFGSLVADPSALTRLDWLPPVATQHGLAALARDAAH</sequence>
<reference evidence="2 3" key="1">
    <citation type="journal article" date="2016" name="Environ. Microbiol.">
        <title>New Methyloceanibacter diversity from North Sea sediments includes methanotroph containing solely the soluble methane monooxygenase.</title>
        <authorList>
            <person name="Vekeman B."/>
            <person name="Kerckhof F.M."/>
            <person name="Cremers G."/>
            <person name="de Vos P."/>
            <person name="Vandamme P."/>
            <person name="Boon N."/>
            <person name="Op den Camp H.J."/>
            <person name="Heylen K."/>
        </authorList>
    </citation>
    <scope>NUCLEOTIDE SEQUENCE [LARGE SCALE GENOMIC DNA]</scope>
    <source>
        <strain evidence="2 3">R-67175</strain>
    </source>
</reference>
<name>A0A1E3VS75_9HYPH</name>
<gene>
    <name evidence="2" type="ORF">AUC69_15270</name>
</gene>
<proteinExistence type="predicted"/>
<dbReference type="PANTHER" id="PTHR43245">
    <property type="entry name" value="BIFUNCTIONAL POLYMYXIN RESISTANCE PROTEIN ARNA"/>
    <property type="match status" value="1"/>
</dbReference>
<dbReference type="STRING" id="1774969.AUC69_15270"/>
<evidence type="ECO:0000313" key="2">
    <source>
        <dbReference type="EMBL" id="ODR96131.1"/>
    </source>
</evidence>
<feature type="domain" description="NAD-dependent epimerase/dehydratase" evidence="1">
    <location>
        <begin position="16"/>
        <end position="226"/>
    </location>
</feature>
<dbReference type="OrthoDB" id="9814124at2"/>
<evidence type="ECO:0000259" key="1">
    <source>
        <dbReference type="Pfam" id="PF01370"/>
    </source>
</evidence>
<dbReference type="InterPro" id="IPR050177">
    <property type="entry name" value="Lipid_A_modif_metabolic_enz"/>
</dbReference>
<dbReference type="InterPro" id="IPR001509">
    <property type="entry name" value="Epimerase_deHydtase"/>
</dbReference>
<dbReference type="Pfam" id="PF01370">
    <property type="entry name" value="Epimerase"/>
    <property type="match status" value="1"/>
</dbReference>
<dbReference type="InterPro" id="IPR036291">
    <property type="entry name" value="NAD(P)-bd_dom_sf"/>
</dbReference>